<name>A0A3D0ZNU3_UNCKA</name>
<gene>
    <name evidence="1" type="ORF">DEP93_00095</name>
</gene>
<evidence type="ECO:0000313" key="1">
    <source>
        <dbReference type="EMBL" id="HCC41859.1"/>
    </source>
</evidence>
<evidence type="ECO:0000313" key="2">
    <source>
        <dbReference type="Proteomes" id="UP000263336"/>
    </source>
</evidence>
<reference evidence="1 2" key="1">
    <citation type="journal article" date="2018" name="Nat. Biotechnol.">
        <title>A standardized bacterial taxonomy based on genome phylogeny substantially revises the tree of life.</title>
        <authorList>
            <person name="Parks D.H."/>
            <person name="Chuvochina M."/>
            <person name="Waite D.W."/>
            <person name="Rinke C."/>
            <person name="Skarshewski A."/>
            <person name="Chaumeil P.A."/>
            <person name="Hugenholtz P."/>
        </authorList>
    </citation>
    <scope>NUCLEOTIDE SEQUENCE [LARGE SCALE GENOMIC DNA]</scope>
    <source>
        <strain evidence="1">UBA11701</strain>
    </source>
</reference>
<organism evidence="1 2">
    <name type="scientific">candidate division WWE3 bacterium</name>
    <dbReference type="NCBI Taxonomy" id="2053526"/>
    <lineage>
        <taxon>Bacteria</taxon>
        <taxon>Katanobacteria</taxon>
    </lineage>
</organism>
<comment type="caution">
    <text evidence="1">The sequence shown here is derived from an EMBL/GenBank/DDBJ whole genome shotgun (WGS) entry which is preliminary data.</text>
</comment>
<sequence length="85" mass="9514">MATLDEMVAMKEASALASKRSVAGPLLQWVLSKRKFTYQEAGIQHNALVEEGLEGLSVDTSLEEWLGYYVDHGLLRLEWGVYTLV</sequence>
<dbReference type="AlphaFoldDB" id="A0A3D0ZNU3"/>
<accession>A0A3D0ZNU3</accession>
<protein>
    <submittedName>
        <fullName evidence="1">Uncharacterized protein</fullName>
    </submittedName>
</protein>
<dbReference type="Proteomes" id="UP000263336">
    <property type="component" value="Unassembled WGS sequence"/>
</dbReference>
<proteinExistence type="predicted"/>
<dbReference type="EMBL" id="DOZN01000001">
    <property type="protein sequence ID" value="HCC41859.1"/>
    <property type="molecule type" value="Genomic_DNA"/>
</dbReference>